<sequence length="347" mass="36207">MALKPHERKEKWERRLIKKPREPENCPSAELSENGRPLEAGSPEQDLEPACDRGKKVPLQPTKQLKAAVPRGGGVNSGDDSGHEVTSSRRSSSQDRDRLSEDSSAPAVSGKGYSCDSESDVDDKASVGSEKLFAPAADRGPSHGEKLEVKTVMVPRVSGLERSRELSTETSFLPSVPSPTAAPAATTIASALPTGPPPGTRASPLVKKEAPALPRLTPQPLPPPTHPRSRALPPTHVPLSLGTFPGPGQFSHSSLHSLSRSSSAAGGPGLSLPKNMALSPHGTGPMLALPSPNLSTSHLALRAQAQHQQPPAAMFAAPPTLLPPPALPTNSLVLPGHPAGRCQAVHS</sequence>
<proteinExistence type="predicted"/>
<gene>
    <name evidence="2" type="primary">FBRSL1</name>
</gene>
<accession>A0AC55DLW9</accession>
<dbReference type="Proteomes" id="UP000694863">
    <property type="component" value="Unplaced"/>
</dbReference>
<organism evidence="1 2">
    <name type="scientific">Echinops telfairi</name>
    <name type="common">Lesser hedgehog tenrec</name>
    <dbReference type="NCBI Taxonomy" id="9371"/>
    <lineage>
        <taxon>Eukaryota</taxon>
        <taxon>Metazoa</taxon>
        <taxon>Chordata</taxon>
        <taxon>Craniata</taxon>
        <taxon>Vertebrata</taxon>
        <taxon>Euteleostomi</taxon>
        <taxon>Mammalia</taxon>
        <taxon>Eutheria</taxon>
        <taxon>Afrotheria</taxon>
        <taxon>Tenrecidae</taxon>
        <taxon>Tenrecinae</taxon>
        <taxon>Echinops</taxon>
    </lineage>
</organism>
<evidence type="ECO:0000313" key="1">
    <source>
        <dbReference type="Proteomes" id="UP000694863"/>
    </source>
</evidence>
<evidence type="ECO:0000313" key="2">
    <source>
        <dbReference type="RefSeq" id="XP_045152747.1"/>
    </source>
</evidence>
<protein>
    <submittedName>
        <fullName evidence="2">Fibrosin-1-like protein isoform X2</fullName>
    </submittedName>
</protein>
<keyword evidence="1" id="KW-1185">Reference proteome</keyword>
<reference evidence="2" key="1">
    <citation type="submission" date="2025-08" db="UniProtKB">
        <authorList>
            <consortium name="RefSeq"/>
        </authorList>
    </citation>
    <scope>IDENTIFICATION</scope>
</reference>
<name>A0AC55DLW9_ECHTE</name>
<dbReference type="RefSeq" id="XP_045152747.1">
    <property type="nucleotide sequence ID" value="XM_045296812.1"/>
</dbReference>